<proteinExistence type="predicted"/>
<dbReference type="EMBL" id="SRLO01001356">
    <property type="protein sequence ID" value="TNN38624.1"/>
    <property type="molecule type" value="Genomic_DNA"/>
</dbReference>
<gene>
    <name evidence="2" type="ORF">EYF80_051216</name>
</gene>
<keyword evidence="3" id="KW-1185">Reference proteome</keyword>
<dbReference type="AlphaFoldDB" id="A0A4Z2FCX9"/>
<feature type="region of interest" description="Disordered" evidence="1">
    <location>
        <begin position="36"/>
        <end position="61"/>
    </location>
</feature>
<feature type="compositionally biased region" description="Polar residues" evidence="1">
    <location>
        <begin position="12"/>
        <end position="23"/>
    </location>
</feature>
<feature type="compositionally biased region" description="Basic and acidic residues" evidence="1">
    <location>
        <begin position="1"/>
        <end position="11"/>
    </location>
</feature>
<organism evidence="2 3">
    <name type="scientific">Liparis tanakae</name>
    <name type="common">Tanaka's snailfish</name>
    <dbReference type="NCBI Taxonomy" id="230148"/>
    <lineage>
        <taxon>Eukaryota</taxon>
        <taxon>Metazoa</taxon>
        <taxon>Chordata</taxon>
        <taxon>Craniata</taxon>
        <taxon>Vertebrata</taxon>
        <taxon>Euteleostomi</taxon>
        <taxon>Actinopterygii</taxon>
        <taxon>Neopterygii</taxon>
        <taxon>Teleostei</taxon>
        <taxon>Neoteleostei</taxon>
        <taxon>Acanthomorphata</taxon>
        <taxon>Eupercaria</taxon>
        <taxon>Perciformes</taxon>
        <taxon>Cottioidei</taxon>
        <taxon>Cottales</taxon>
        <taxon>Liparidae</taxon>
        <taxon>Liparis</taxon>
    </lineage>
</organism>
<accession>A0A4Z2FCX9</accession>
<comment type="caution">
    <text evidence="2">The sequence shown here is derived from an EMBL/GenBank/DDBJ whole genome shotgun (WGS) entry which is preliminary data.</text>
</comment>
<name>A0A4Z2FCX9_9TELE</name>
<evidence type="ECO:0000256" key="1">
    <source>
        <dbReference type="SAM" id="MobiDB-lite"/>
    </source>
</evidence>
<dbReference type="Proteomes" id="UP000314294">
    <property type="component" value="Unassembled WGS sequence"/>
</dbReference>
<evidence type="ECO:0000313" key="3">
    <source>
        <dbReference type="Proteomes" id="UP000314294"/>
    </source>
</evidence>
<sequence>MTNLGKTRERLFNSSGNPRNSIGHSAIRFWQHISIRASQQPSTNQPLTSHQPATNQPLTSY</sequence>
<protein>
    <submittedName>
        <fullName evidence="2">Uncharacterized protein</fullName>
    </submittedName>
</protein>
<evidence type="ECO:0000313" key="2">
    <source>
        <dbReference type="EMBL" id="TNN38624.1"/>
    </source>
</evidence>
<reference evidence="2 3" key="1">
    <citation type="submission" date="2019-03" db="EMBL/GenBank/DDBJ databases">
        <title>First draft genome of Liparis tanakae, snailfish: a comprehensive survey of snailfish specific genes.</title>
        <authorList>
            <person name="Kim W."/>
            <person name="Song I."/>
            <person name="Jeong J.-H."/>
            <person name="Kim D."/>
            <person name="Kim S."/>
            <person name="Ryu S."/>
            <person name="Song J.Y."/>
            <person name="Lee S.K."/>
        </authorList>
    </citation>
    <scope>NUCLEOTIDE SEQUENCE [LARGE SCALE GENOMIC DNA]</scope>
    <source>
        <tissue evidence="2">Muscle</tissue>
    </source>
</reference>
<feature type="region of interest" description="Disordered" evidence="1">
    <location>
        <begin position="1"/>
        <end position="23"/>
    </location>
</feature>